<protein>
    <submittedName>
        <fullName evidence="4">Putative acetyltransferase</fullName>
    </submittedName>
</protein>
<dbReference type="Gene3D" id="3.40.630.30">
    <property type="match status" value="1"/>
</dbReference>
<organism evidence="4 5">
    <name type="scientific">Fontibacillus phaseoli</name>
    <dbReference type="NCBI Taxonomy" id="1416533"/>
    <lineage>
        <taxon>Bacteria</taxon>
        <taxon>Bacillati</taxon>
        <taxon>Bacillota</taxon>
        <taxon>Bacilli</taxon>
        <taxon>Bacillales</taxon>
        <taxon>Paenibacillaceae</taxon>
        <taxon>Fontibacillus</taxon>
    </lineage>
</organism>
<accession>A0A369BTI4</accession>
<keyword evidence="2" id="KW-0012">Acyltransferase</keyword>
<reference evidence="4 5" key="1">
    <citation type="submission" date="2018-07" db="EMBL/GenBank/DDBJ databases">
        <title>Genomic Encyclopedia of Type Strains, Phase III (KMG-III): the genomes of soil and plant-associated and newly described type strains.</title>
        <authorList>
            <person name="Whitman W."/>
        </authorList>
    </citation>
    <scope>NUCLEOTIDE SEQUENCE [LARGE SCALE GENOMIC DNA]</scope>
    <source>
        <strain evidence="4 5">CECT 8333</strain>
    </source>
</reference>
<dbReference type="Proteomes" id="UP000253090">
    <property type="component" value="Unassembled WGS sequence"/>
</dbReference>
<proteinExistence type="predicted"/>
<evidence type="ECO:0000256" key="2">
    <source>
        <dbReference type="ARBA" id="ARBA00023315"/>
    </source>
</evidence>
<dbReference type="Pfam" id="PF13508">
    <property type="entry name" value="Acetyltransf_7"/>
    <property type="match status" value="1"/>
</dbReference>
<dbReference type="AlphaFoldDB" id="A0A369BTI4"/>
<name>A0A369BTI4_9BACL</name>
<evidence type="ECO:0000313" key="4">
    <source>
        <dbReference type="EMBL" id="RCX23727.1"/>
    </source>
</evidence>
<feature type="domain" description="N-acetyltransferase" evidence="3">
    <location>
        <begin position="4"/>
        <end position="152"/>
    </location>
</feature>
<dbReference type="CDD" id="cd04301">
    <property type="entry name" value="NAT_SF"/>
    <property type="match status" value="1"/>
</dbReference>
<dbReference type="PROSITE" id="PS51186">
    <property type="entry name" value="GNAT"/>
    <property type="match status" value="1"/>
</dbReference>
<dbReference type="InterPro" id="IPR016181">
    <property type="entry name" value="Acyl_CoA_acyltransferase"/>
</dbReference>
<evidence type="ECO:0000256" key="1">
    <source>
        <dbReference type="ARBA" id="ARBA00022679"/>
    </source>
</evidence>
<dbReference type="SUPFAM" id="SSF55729">
    <property type="entry name" value="Acyl-CoA N-acyltransferases (Nat)"/>
    <property type="match status" value="1"/>
</dbReference>
<dbReference type="PANTHER" id="PTHR43800:SF1">
    <property type="entry name" value="PEPTIDYL-LYSINE N-ACETYLTRANSFERASE YJAB"/>
    <property type="match status" value="1"/>
</dbReference>
<comment type="caution">
    <text evidence="4">The sequence shown here is derived from an EMBL/GenBank/DDBJ whole genome shotgun (WGS) entry which is preliminary data.</text>
</comment>
<gene>
    <name evidence="4" type="ORF">DFP94_1011329</name>
</gene>
<keyword evidence="5" id="KW-1185">Reference proteome</keyword>
<dbReference type="EMBL" id="QPJW01000001">
    <property type="protein sequence ID" value="RCX23727.1"/>
    <property type="molecule type" value="Genomic_DNA"/>
</dbReference>
<keyword evidence="1 4" id="KW-0808">Transferase</keyword>
<sequence>MILAYITAFEEKDYDKLVRIWYEAVRRTHYFLKEEDFEFFHQFVKGGALRTSELWVEMNAGDEVIGFMGLEGSKIATLFVDPDHFGKGVGRRFIRHAEILKGSHLQVDVNEQNEGALQFYLRCGFVPIGRSERDDSGKLYPLVHLEMNPSCG</sequence>
<evidence type="ECO:0000313" key="5">
    <source>
        <dbReference type="Proteomes" id="UP000253090"/>
    </source>
</evidence>
<dbReference type="PANTHER" id="PTHR43800">
    <property type="entry name" value="PEPTIDYL-LYSINE N-ACETYLTRANSFERASE YJAB"/>
    <property type="match status" value="1"/>
</dbReference>
<dbReference type="GO" id="GO:0016747">
    <property type="term" value="F:acyltransferase activity, transferring groups other than amino-acyl groups"/>
    <property type="evidence" value="ECO:0007669"/>
    <property type="project" value="InterPro"/>
</dbReference>
<evidence type="ECO:0000259" key="3">
    <source>
        <dbReference type="PROSITE" id="PS51186"/>
    </source>
</evidence>
<dbReference type="InterPro" id="IPR000182">
    <property type="entry name" value="GNAT_dom"/>
</dbReference>